<evidence type="ECO:0000313" key="2">
    <source>
        <dbReference type="EMBL" id="AHH18648.1"/>
    </source>
</evidence>
<gene>
    <name evidence="2" type="ORF">NONO_c38640</name>
</gene>
<dbReference type="RefSeq" id="WP_025350078.1">
    <property type="nucleotide sequence ID" value="NZ_CP006850.1"/>
</dbReference>
<evidence type="ECO:0000256" key="1">
    <source>
        <dbReference type="SAM" id="SignalP"/>
    </source>
</evidence>
<sequence length="113" mass="12251">MRFTVRQGLAAVAISGAGLAALAPAAAAADIYHPVITPCSHLFRTPLDAPRPGTEVYWSPFGTADIVCYDDGTVPHYLQRDPSGGWHYMNEVVPGNRFFEVFTTSLPDRATWG</sequence>
<dbReference type="PATRIC" id="fig|1415166.3.peg.3964"/>
<proteinExistence type="predicted"/>
<dbReference type="KEGG" id="nno:NONO_c38640"/>
<feature type="signal peptide" evidence="1">
    <location>
        <begin position="1"/>
        <end position="28"/>
    </location>
</feature>
<feature type="chain" id="PRO_5039132601" description="Secreted protein" evidence="1">
    <location>
        <begin position="29"/>
        <end position="113"/>
    </location>
</feature>
<protein>
    <recommendedName>
        <fullName evidence="4">Secreted protein</fullName>
    </recommendedName>
</protein>
<dbReference type="STRING" id="1415166.NONO_c38640"/>
<dbReference type="OrthoDB" id="4551510at2"/>
<reference evidence="2 3" key="1">
    <citation type="journal article" date="2014" name="Appl. Environ. Microbiol.">
        <title>Insights into the Microbial Degradation of Rubber and Gutta-Percha by Analysis of the Complete Genome of Nocardia nova SH22a.</title>
        <authorList>
            <person name="Luo Q."/>
            <person name="Hiessl S."/>
            <person name="Poehlein A."/>
            <person name="Daniel R."/>
            <person name="Steinbuchel A."/>
        </authorList>
    </citation>
    <scope>NUCLEOTIDE SEQUENCE [LARGE SCALE GENOMIC DNA]</scope>
    <source>
        <strain evidence="2">SH22a</strain>
    </source>
</reference>
<dbReference type="eggNOG" id="ENOG5031EWI">
    <property type="taxonomic scope" value="Bacteria"/>
</dbReference>
<evidence type="ECO:0000313" key="3">
    <source>
        <dbReference type="Proteomes" id="UP000019150"/>
    </source>
</evidence>
<keyword evidence="3" id="KW-1185">Reference proteome</keyword>
<dbReference type="Proteomes" id="UP000019150">
    <property type="component" value="Chromosome"/>
</dbReference>
<evidence type="ECO:0008006" key="4">
    <source>
        <dbReference type="Google" id="ProtNLM"/>
    </source>
</evidence>
<name>W5TI14_9NOCA</name>
<keyword evidence="1" id="KW-0732">Signal</keyword>
<organism evidence="2 3">
    <name type="scientific">Nocardia nova SH22a</name>
    <dbReference type="NCBI Taxonomy" id="1415166"/>
    <lineage>
        <taxon>Bacteria</taxon>
        <taxon>Bacillati</taxon>
        <taxon>Actinomycetota</taxon>
        <taxon>Actinomycetes</taxon>
        <taxon>Mycobacteriales</taxon>
        <taxon>Nocardiaceae</taxon>
        <taxon>Nocardia</taxon>
    </lineage>
</organism>
<accession>W5TI14</accession>
<dbReference type="AlphaFoldDB" id="W5TI14"/>
<dbReference type="HOGENOM" id="CLU_2181121_0_0_11"/>
<dbReference type="EMBL" id="CP006850">
    <property type="protein sequence ID" value="AHH18648.1"/>
    <property type="molecule type" value="Genomic_DNA"/>
</dbReference>